<sequence>MAADFSRLIGEPLINGENQFTGNSFTTLTRTNSPRLSMPLTAEGSVGVLYTLGLQAGNLTVYHSRISVQRHPYATDQQPQRERHFCWIPASS</sequence>
<reference evidence="1 2" key="1">
    <citation type="journal article" date="2016" name="Mol. Biol. Evol.">
        <title>Comparative Genomics of Early-Diverging Mushroom-Forming Fungi Provides Insights into the Origins of Lignocellulose Decay Capabilities.</title>
        <authorList>
            <person name="Nagy L.G."/>
            <person name="Riley R."/>
            <person name="Tritt A."/>
            <person name="Adam C."/>
            <person name="Daum C."/>
            <person name="Floudas D."/>
            <person name="Sun H."/>
            <person name="Yadav J.S."/>
            <person name="Pangilinan J."/>
            <person name="Larsson K.H."/>
            <person name="Matsuura K."/>
            <person name="Barry K."/>
            <person name="Labutti K."/>
            <person name="Kuo R."/>
            <person name="Ohm R.A."/>
            <person name="Bhattacharya S.S."/>
            <person name="Shirouzu T."/>
            <person name="Yoshinaga Y."/>
            <person name="Martin F.M."/>
            <person name="Grigoriev I.V."/>
            <person name="Hibbett D.S."/>
        </authorList>
    </citation>
    <scope>NUCLEOTIDE SEQUENCE [LARGE SCALE GENOMIC DNA]</scope>
    <source>
        <strain evidence="1 2">L-15889</strain>
    </source>
</reference>
<gene>
    <name evidence="1" type="ORF">DAEQUDRAFT_729815</name>
</gene>
<name>A0A165NDS3_9APHY</name>
<evidence type="ECO:0000313" key="2">
    <source>
        <dbReference type="Proteomes" id="UP000076727"/>
    </source>
</evidence>
<keyword evidence="2" id="KW-1185">Reference proteome</keyword>
<protein>
    <submittedName>
        <fullName evidence="1">Uncharacterized protein</fullName>
    </submittedName>
</protein>
<organism evidence="1 2">
    <name type="scientific">Daedalea quercina L-15889</name>
    <dbReference type="NCBI Taxonomy" id="1314783"/>
    <lineage>
        <taxon>Eukaryota</taxon>
        <taxon>Fungi</taxon>
        <taxon>Dikarya</taxon>
        <taxon>Basidiomycota</taxon>
        <taxon>Agaricomycotina</taxon>
        <taxon>Agaricomycetes</taxon>
        <taxon>Polyporales</taxon>
        <taxon>Fomitopsis</taxon>
    </lineage>
</organism>
<dbReference type="EMBL" id="KV429083">
    <property type="protein sequence ID" value="KZT66847.1"/>
    <property type="molecule type" value="Genomic_DNA"/>
</dbReference>
<dbReference type="Proteomes" id="UP000076727">
    <property type="component" value="Unassembled WGS sequence"/>
</dbReference>
<accession>A0A165NDS3</accession>
<dbReference type="AlphaFoldDB" id="A0A165NDS3"/>
<evidence type="ECO:0000313" key="1">
    <source>
        <dbReference type="EMBL" id="KZT66847.1"/>
    </source>
</evidence>
<proteinExistence type="predicted"/>